<dbReference type="SUPFAM" id="SSF51621">
    <property type="entry name" value="Phosphoenolpyruvate/pyruvate domain"/>
    <property type="match status" value="1"/>
</dbReference>
<keyword evidence="2" id="KW-1185">Reference proteome</keyword>
<dbReference type="EMBL" id="CAXJRC010000045">
    <property type="protein sequence ID" value="CAL2108475.1"/>
    <property type="molecule type" value="Genomic_DNA"/>
</dbReference>
<dbReference type="Gene3D" id="3.20.20.60">
    <property type="entry name" value="Phosphoenolpyruvate-binding domains"/>
    <property type="match status" value="1"/>
</dbReference>
<dbReference type="InterPro" id="IPR040442">
    <property type="entry name" value="Pyrv_kinase-like_dom_sf"/>
</dbReference>
<accession>A0ABP1FDM6</accession>
<keyword evidence="1" id="KW-0456">Lyase</keyword>
<name>A0ABP1FDM6_9FLAO</name>
<gene>
    <name evidence="1" type="ORF">T190115A13A_80050</name>
</gene>
<dbReference type="CDD" id="cd00377">
    <property type="entry name" value="ICL_PEPM"/>
    <property type="match status" value="1"/>
</dbReference>
<dbReference type="Pfam" id="PF13714">
    <property type="entry name" value="PEP_mutase"/>
    <property type="match status" value="1"/>
</dbReference>
<dbReference type="RefSeq" id="WP_348740085.1">
    <property type="nucleotide sequence ID" value="NZ_CAXJRC010000045.1"/>
</dbReference>
<dbReference type="InterPro" id="IPR015813">
    <property type="entry name" value="Pyrv/PenolPyrv_kinase-like_dom"/>
</dbReference>
<dbReference type="PANTHER" id="PTHR42905">
    <property type="entry name" value="PHOSPHOENOLPYRUVATE CARBOXYLASE"/>
    <property type="match status" value="1"/>
</dbReference>
<protein>
    <submittedName>
        <fullName evidence="1">Isocitrate lyase/phosphoenolpyruvate mutase family protein</fullName>
    </submittedName>
</protein>
<dbReference type="PANTHER" id="PTHR42905:SF16">
    <property type="entry name" value="CARBOXYPHOSPHONOENOLPYRUVATE PHOSPHONOMUTASE-LIKE PROTEIN (AFU_ORTHOLOGUE AFUA_5G07230)"/>
    <property type="match status" value="1"/>
</dbReference>
<comment type="caution">
    <text evidence="1">The sequence shown here is derived from an EMBL/GenBank/DDBJ whole genome shotgun (WGS) entry which is preliminary data.</text>
</comment>
<dbReference type="InterPro" id="IPR039556">
    <property type="entry name" value="ICL/PEPM"/>
</dbReference>
<sequence>MQKEKQISYAEQFQELHHNNQLLVLPNVWDAGSAKIFEKSGFKAIATTSAGIAYSMGYPDGEYLTIDELINLTKKITERIDIPLSVDLEKGYADEAEQVKQNVRKIIEAGAVGVNIEDGNNTKQPYLDDLSLMEEKIKALSTLKDEIKIPFVINARSDTFWLQIGNENDRLNLAIERAKAFINAGADCIFLPGAISKESVQILLDSIDCPLNIIANPVFNDLKEMEKIGVNRLSIGSGAIRSVLEHTQNMANELKSNSLNTMLSTELSYEKANQIFKIE</sequence>
<proteinExistence type="predicted"/>
<reference evidence="1 2" key="1">
    <citation type="submission" date="2024-05" db="EMBL/GenBank/DDBJ databases">
        <authorList>
            <person name="Duchaud E."/>
        </authorList>
    </citation>
    <scope>NUCLEOTIDE SEQUENCE [LARGE SCALE GENOMIC DNA]</scope>
    <source>
        <strain evidence="1">Ena-SAMPLE-TAB-13-05-2024-13:56:06:370-140305</strain>
    </source>
</reference>
<organism evidence="1 2">
    <name type="scientific">Tenacibaculum vairaonense</name>
    <dbReference type="NCBI Taxonomy" id="3137860"/>
    <lineage>
        <taxon>Bacteria</taxon>
        <taxon>Pseudomonadati</taxon>
        <taxon>Bacteroidota</taxon>
        <taxon>Flavobacteriia</taxon>
        <taxon>Flavobacteriales</taxon>
        <taxon>Flavobacteriaceae</taxon>
        <taxon>Tenacibaculum</taxon>
    </lineage>
</organism>
<evidence type="ECO:0000313" key="2">
    <source>
        <dbReference type="Proteomes" id="UP001497602"/>
    </source>
</evidence>
<dbReference type="GO" id="GO:0016829">
    <property type="term" value="F:lyase activity"/>
    <property type="evidence" value="ECO:0007669"/>
    <property type="project" value="UniProtKB-KW"/>
</dbReference>
<dbReference type="Proteomes" id="UP001497602">
    <property type="component" value="Unassembled WGS sequence"/>
</dbReference>
<evidence type="ECO:0000313" key="1">
    <source>
        <dbReference type="EMBL" id="CAL2108475.1"/>
    </source>
</evidence>